<proteinExistence type="predicted"/>
<evidence type="ECO:0000313" key="3">
    <source>
        <dbReference type="Proteomes" id="UP001390339"/>
    </source>
</evidence>
<dbReference type="Proteomes" id="UP001390339">
    <property type="component" value="Unassembled WGS sequence"/>
</dbReference>
<reference evidence="2 3" key="1">
    <citation type="journal article" date="2024" name="IMA Fungus">
        <title>Apiospora arundinis, a panoply of carbohydrate-active enzymes and secondary metabolites.</title>
        <authorList>
            <person name="Sorensen T."/>
            <person name="Petersen C."/>
            <person name="Muurmann A.T."/>
            <person name="Christiansen J.V."/>
            <person name="Brundto M.L."/>
            <person name="Overgaard C.K."/>
            <person name="Boysen A.T."/>
            <person name="Wollenberg R.D."/>
            <person name="Larsen T.O."/>
            <person name="Sorensen J.L."/>
            <person name="Nielsen K.L."/>
            <person name="Sondergaard T.E."/>
        </authorList>
    </citation>
    <scope>NUCLEOTIDE SEQUENCE [LARGE SCALE GENOMIC DNA]</scope>
    <source>
        <strain evidence="2 3">AAU 773</strain>
    </source>
</reference>
<evidence type="ECO:0000313" key="2">
    <source>
        <dbReference type="EMBL" id="KAK8855448.1"/>
    </source>
</evidence>
<dbReference type="EMBL" id="JAPCWZ010000007">
    <property type="protein sequence ID" value="KAK8855448.1"/>
    <property type="molecule type" value="Genomic_DNA"/>
</dbReference>
<feature type="signal peptide" evidence="1">
    <location>
        <begin position="1"/>
        <end position="16"/>
    </location>
</feature>
<organism evidence="2 3">
    <name type="scientific">Apiospora arundinis</name>
    <dbReference type="NCBI Taxonomy" id="335852"/>
    <lineage>
        <taxon>Eukaryota</taxon>
        <taxon>Fungi</taxon>
        <taxon>Dikarya</taxon>
        <taxon>Ascomycota</taxon>
        <taxon>Pezizomycotina</taxon>
        <taxon>Sordariomycetes</taxon>
        <taxon>Xylariomycetidae</taxon>
        <taxon>Amphisphaeriales</taxon>
        <taxon>Apiosporaceae</taxon>
        <taxon>Apiospora</taxon>
    </lineage>
</organism>
<name>A0ABR2HZD2_9PEZI</name>
<keyword evidence="1" id="KW-0732">Signal</keyword>
<evidence type="ECO:0000256" key="1">
    <source>
        <dbReference type="SAM" id="SignalP"/>
    </source>
</evidence>
<sequence>MQFPIVLVLAASLAAASVLPSQGLKVARGGQNCAEICQQYKDNDSTYSACKAACGAAGYEGEPVEG</sequence>
<gene>
    <name evidence="2" type="ORF">PGQ11_011360</name>
</gene>
<accession>A0ABR2HZD2</accession>
<protein>
    <submittedName>
        <fullName evidence="2">Uncharacterized protein</fullName>
    </submittedName>
</protein>
<keyword evidence="3" id="KW-1185">Reference proteome</keyword>
<comment type="caution">
    <text evidence="2">The sequence shown here is derived from an EMBL/GenBank/DDBJ whole genome shotgun (WGS) entry which is preliminary data.</text>
</comment>
<feature type="chain" id="PRO_5046932196" evidence="1">
    <location>
        <begin position="17"/>
        <end position="66"/>
    </location>
</feature>